<sequence length="250" mass="28943">MLQVYEHLALPEAAYLGKRVYKKLFFENAELSAADRRAFTDDVETVTWQYTLKPSTLPVSVYQDDERDYSELAVIEVELRDAKRAQRLAEIIHRAIPYPLLLILMQSNGLVVSTAHKRASRAERGAVVAEEIQTTAWMDHEAPEAIEQAFLQSLTLRQQPQSHYYALYDGWHQRLLALACARLNGTFRVPSRPEQQKQRRETLTECHRLEGEISRLRAEIKKETRFNRQVEVNTRIKQLEQQLQLATAGL</sequence>
<comment type="caution">
    <text evidence="1">The sequence shown here is derived from an EMBL/GenBank/DDBJ whole genome shotgun (WGS) entry which is preliminary data.</text>
</comment>
<protein>
    <submittedName>
        <fullName evidence="1">Uncharacterized protein DUF4391</fullName>
    </submittedName>
</protein>
<proteinExistence type="predicted"/>
<dbReference type="AlphaFoldDB" id="A0A4Q8D0B4"/>
<dbReference type="OrthoDB" id="9805811at2"/>
<dbReference type="InterPro" id="IPR025503">
    <property type="entry name" value="DUF4391"/>
</dbReference>
<dbReference type="Pfam" id="PF14335">
    <property type="entry name" value="DUF4391"/>
    <property type="match status" value="1"/>
</dbReference>
<accession>A0A4Q8D0B4</accession>
<reference evidence="1 2" key="1">
    <citation type="submission" date="2019-02" db="EMBL/GenBank/DDBJ databases">
        <title>Genomic Encyclopedia of Type Strains, Phase IV (KMG-IV): sequencing the most valuable type-strain genomes for metagenomic binning, comparative biology and taxonomic classification.</title>
        <authorList>
            <person name="Goeker M."/>
        </authorList>
    </citation>
    <scope>NUCLEOTIDE SEQUENCE [LARGE SCALE GENOMIC DNA]</scope>
    <source>
        <strain evidence="1 2">DSM 21056</strain>
    </source>
</reference>
<name>A0A4Q8D0B4_9GAMM</name>
<keyword evidence="2" id="KW-1185">Reference proteome</keyword>
<evidence type="ECO:0000313" key="1">
    <source>
        <dbReference type="EMBL" id="RZU98723.1"/>
    </source>
</evidence>
<dbReference type="EMBL" id="SHLI01000001">
    <property type="protein sequence ID" value="RZU98723.1"/>
    <property type="molecule type" value="Genomic_DNA"/>
</dbReference>
<organism evidence="1 2">
    <name type="scientific">Spiribacter vilamensis</name>
    <dbReference type="NCBI Taxonomy" id="531306"/>
    <lineage>
        <taxon>Bacteria</taxon>
        <taxon>Pseudomonadati</taxon>
        <taxon>Pseudomonadota</taxon>
        <taxon>Gammaproteobacteria</taxon>
        <taxon>Chromatiales</taxon>
        <taxon>Ectothiorhodospiraceae</taxon>
        <taxon>Spiribacter</taxon>
    </lineage>
</organism>
<evidence type="ECO:0000313" key="2">
    <source>
        <dbReference type="Proteomes" id="UP000292298"/>
    </source>
</evidence>
<dbReference type="RefSeq" id="WP_130503011.1">
    <property type="nucleotide sequence ID" value="NZ_SHLI01000001.1"/>
</dbReference>
<gene>
    <name evidence="1" type="ORF">EV698_0984</name>
</gene>
<dbReference type="Proteomes" id="UP000292298">
    <property type="component" value="Unassembled WGS sequence"/>
</dbReference>